<feature type="domain" description="Transposase IS701-like DDE" evidence="1">
    <location>
        <begin position="36"/>
        <end position="244"/>
    </location>
</feature>
<dbReference type="Proteomes" id="UP000016960">
    <property type="component" value="Unassembled WGS sequence"/>
</dbReference>
<sequence length="246" mass="27890">AGYGQDGEILIWLRPMDFSQLLQVFAPLFSVPVWRSALLLATGAVLAPGKRTVTSALRVLGLAHTRQYPNFHRVLSRARWSPLAASQLLLNQLLATFAPTGPLLLVIDDTIERRWGRRIAARGIYRDPVRSSRDHCVKASGLRWLSLMLLVKVPWAQRLWALPVLTALTPSARYNQQQGRRHQTLTDWARQMVTQVRRWLPRRQLMLIADSSFAALDLLAALTDRSIHTITRLRLDAALYEPAPPR</sequence>
<name>U5D548_9CHRO</name>
<dbReference type="STRING" id="582515.KR51_00037420"/>
<dbReference type="eggNOG" id="COG3385">
    <property type="taxonomic scope" value="Bacteria"/>
</dbReference>
<evidence type="ECO:0000313" key="2">
    <source>
        <dbReference type="EMBL" id="ERN39808.1"/>
    </source>
</evidence>
<dbReference type="InterPro" id="IPR038721">
    <property type="entry name" value="IS701-like_DDE_dom"/>
</dbReference>
<organism evidence="2 3">
    <name type="scientific">Rubidibacter lacunae KORDI 51-2</name>
    <dbReference type="NCBI Taxonomy" id="582515"/>
    <lineage>
        <taxon>Bacteria</taxon>
        <taxon>Bacillati</taxon>
        <taxon>Cyanobacteriota</taxon>
        <taxon>Cyanophyceae</taxon>
        <taxon>Oscillatoriophycideae</taxon>
        <taxon>Chroococcales</taxon>
        <taxon>Aphanothecaceae</taxon>
        <taxon>Rubidibacter</taxon>
    </lineage>
</organism>
<gene>
    <name evidence="2" type="ORF">KR51_00037420</name>
</gene>
<feature type="non-terminal residue" evidence="2">
    <location>
        <position position="1"/>
    </location>
</feature>
<proteinExistence type="predicted"/>
<accession>U5D548</accession>
<reference evidence="2 3" key="1">
    <citation type="submission" date="2013-05" db="EMBL/GenBank/DDBJ databases">
        <title>Draft genome sequence of Rubidibacter lacunae KORDI 51-2.</title>
        <authorList>
            <person name="Choi D.H."/>
            <person name="Noh J.H."/>
            <person name="Kwon K.-K."/>
            <person name="Lee J.-H."/>
            <person name="Ryu J.-Y."/>
        </authorList>
    </citation>
    <scope>NUCLEOTIDE SEQUENCE [LARGE SCALE GENOMIC DNA]</scope>
    <source>
        <strain evidence="2 3">KORDI 51-2</strain>
    </source>
</reference>
<evidence type="ECO:0000313" key="3">
    <source>
        <dbReference type="Proteomes" id="UP000016960"/>
    </source>
</evidence>
<protein>
    <recommendedName>
        <fullName evidence="1">Transposase IS701-like DDE domain-containing protein</fullName>
    </recommendedName>
</protein>
<dbReference type="SUPFAM" id="SSF53098">
    <property type="entry name" value="Ribonuclease H-like"/>
    <property type="match status" value="1"/>
</dbReference>
<dbReference type="Pfam" id="PF13546">
    <property type="entry name" value="DDE_5"/>
    <property type="match status" value="1"/>
</dbReference>
<dbReference type="EMBL" id="ASSJ01000093">
    <property type="protein sequence ID" value="ERN39808.1"/>
    <property type="molecule type" value="Genomic_DNA"/>
</dbReference>
<dbReference type="InParanoid" id="U5D548"/>
<comment type="caution">
    <text evidence="2">The sequence shown here is derived from an EMBL/GenBank/DDBJ whole genome shotgun (WGS) entry which is preliminary data.</text>
</comment>
<dbReference type="InterPro" id="IPR012337">
    <property type="entry name" value="RNaseH-like_sf"/>
</dbReference>
<feature type="non-terminal residue" evidence="2">
    <location>
        <position position="246"/>
    </location>
</feature>
<keyword evidence="3" id="KW-1185">Reference proteome</keyword>
<dbReference type="AlphaFoldDB" id="U5D548"/>
<evidence type="ECO:0000259" key="1">
    <source>
        <dbReference type="Pfam" id="PF13546"/>
    </source>
</evidence>